<dbReference type="NCBIfam" id="NF008681">
    <property type="entry name" value="PRK11700.1-4"/>
    <property type="match status" value="1"/>
</dbReference>
<dbReference type="PANTHER" id="PTHR37519">
    <property type="match status" value="1"/>
</dbReference>
<dbReference type="GO" id="GO:0005829">
    <property type="term" value="C:cytosol"/>
    <property type="evidence" value="ECO:0007669"/>
    <property type="project" value="TreeGrafter"/>
</dbReference>
<dbReference type="Pfam" id="PF06185">
    <property type="entry name" value="YecM"/>
    <property type="match status" value="1"/>
</dbReference>
<dbReference type="RefSeq" id="WP_142463055.1">
    <property type="nucleotide sequence ID" value="NZ_CABGHF010000014.1"/>
</dbReference>
<dbReference type="InterPro" id="IPR029068">
    <property type="entry name" value="Glyas_Bleomycin-R_OHBP_Dase"/>
</dbReference>
<dbReference type="SUPFAM" id="SSF54593">
    <property type="entry name" value="Glyoxalase/Bleomycin resistance protein/Dihydroxybiphenyl dioxygenase"/>
    <property type="match status" value="1"/>
</dbReference>
<dbReference type="CDD" id="cd07268">
    <property type="entry name" value="VOC_EcYecM_like"/>
    <property type="match status" value="1"/>
</dbReference>
<accession>A0A564KWG7</accession>
<dbReference type="FunFam" id="3.10.180.10:FF:000005">
    <property type="entry name" value="YecM family protein"/>
    <property type="match status" value="1"/>
</dbReference>
<dbReference type="NCBIfam" id="NF008678">
    <property type="entry name" value="PRK11700.1-1"/>
    <property type="match status" value="1"/>
</dbReference>
<evidence type="ECO:0008006" key="3">
    <source>
        <dbReference type="Google" id="ProtNLM"/>
    </source>
</evidence>
<dbReference type="NCBIfam" id="NF008682">
    <property type="entry name" value="PRK11700.1-5"/>
    <property type="match status" value="1"/>
</dbReference>
<dbReference type="PANTHER" id="PTHR37519:SF1">
    <property type="entry name" value="DIHYDROXYBIPHENYL DIOXYGENASE DOMAIN-CONTAINING PROTEIN"/>
    <property type="match status" value="1"/>
</dbReference>
<organism evidence="1 2">
    <name type="scientific">Klebsiella spallanzanii</name>
    <dbReference type="NCBI Taxonomy" id="2587528"/>
    <lineage>
        <taxon>Bacteria</taxon>
        <taxon>Pseudomonadati</taxon>
        <taxon>Pseudomonadota</taxon>
        <taxon>Gammaproteobacteria</taxon>
        <taxon>Enterobacterales</taxon>
        <taxon>Enterobacteriaceae</taxon>
        <taxon>Klebsiella/Raoultella group</taxon>
        <taxon>Klebsiella</taxon>
    </lineage>
</organism>
<proteinExistence type="predicted"/>
<reference evidence="1 2" key="1">
    <citation type="submission" date="2019-07" db="EMBL/GenBank/DDBJ databases">
        <authorList>
            <person name="Brisse S."/>
            <person name="Rodrigues C."/>
            <person name="Thorpe H."/>
        </authorList>
    </citation>
    <scope>NUCLEOTIDE SEQUENCE [LARGE SCALE GENOMIC DNA]</scope>
    <source>
        <strain evidence="1">SB6408</strain>
    </source>
</reference>
<evidence type="ECO:0000313" key="1">
    <source>
        <dbReference type="EMBL" id="VUS73714.1"/>
    </source>
</evidence>
<dbReference type="AlphaFoldDB" id="A0A564KWG7"/>
<dbReference type="InterPro" id="IPR010393">
    <property type="entry name" value="DUF991_YecM-like"/>
</dbReference>
<sequence length="189" mass="21388">MANWQQIDELNDISADLPRFTEALNALASRLGLDIAPHDADHISLRCHQNTTAERWRRGFEQCGMLLSENIINGRPICLFKLDEPICVAHWRFSVVELPWPGEKRYPHEGWEHIEIVLPGEPETLNSRALALLSDEGLSQPGIFVKTSSPKGEHERLPNPTLAVTDGKVTIKFHPWSIEQIVASEQSER</sequence>
<name>A0A564KWG7_9ENTR</name>
<gene>
    <name evidence="1" type="ORF">SB6408_05128</name>
</gene>
<protein>
    <recommendedName>
        <fullName evidence="3">VOC family protein</fullName>
    </recommendedName>
</protein>
<dbReference type="Proteomes" id="UP000318370">
    <property type="component" value="Unassembled WGS sequence"/>
</dbReference>
<dbReference type="EMBL" id="CABGHF010000014">
    <property type="protein sequence ID" value="VUS73714.1"/>
    <property type="molecule type" value="Genomic_DNA"/>
</dbReference>
<evidence type="ECO:0000313" key="2">
    <source>
        <dbReference type="Proteomes" id="UP000318370"/>
    </source>
</evidence>
<dbReference type="Gene3D" id="3.10.180.10">
    <property type="entry name" value="2,3-Dihydroxybiphenyl 1,2-Dioxygenase, domain 1"/>
    <property type="match status" value="1"/>
</dbReference>